<dbReference type="Pfam" id="PF05943">
    <property type="entry name" value="VipB"/>
    <property type="match status" value="1"/>
</dbReference>
<comment type="caution">
    <text evidence="3">The sequence shown here is derived from an EMBL/GenBank/DDBJ whole genome shotgun (WGS) entry which is preliminary data.</text>
</comment>
<gene>
    <name evidence="3" type="ORF">GCM10007907_16600</name>
</gene>
<dbReference type="RefSeq" id="WP_308447002.1">
    <property type="nucleotide sequence ID" value="NZ_BSOG01000002.1"/>
</dbReference>
<reference evidence="4" key="1">
    <citation type="journal article" date="2019" name="Int. J. Syst. Evol. Microbiol.">
        <title>The Global Catalogue of Microorganisms (GCM) 10K type strain sequencing project: providing services to taxonomists for standard genome sequencing and annotation.</title>
        <authorList>
            <consortium name="The Broad Institute Genomics Platform"/>
            <consortium name="The Broad Institute Genome Sequencing Center for Infectious Disease"/>
            <person name="Wu L."/>
            <person name="Ma J."/>
        </authorList>
    </citation>
    <scope>NUCLEOTIDE SEQUENCE [LARGE SCALE GENOMIC DNA]</scope>
    <source>
        <strain evidence="4">NBRC 110044</strain>
    </source>
</reference>
<name>A0ABQ5YD45_9NEIS</name>
<dbReference type="PANTHER" id="PTHR35565">
    <property type="entry name" value="CYTOPLASMIC PROTEIN-RELATED"/>
    <property type="match status" value="1"/>
</dbReference>
<keyword evidence="4" id="KW-1185">Reference proteome</keyword>
<feature type="domain" description="TssC1 C-terminal" evidence="2">
    <location>
        <begin position="568"/>
        <end position="678"/>
    </location>
</feature>
<dbReference type="NCBIfam" id="TIGR03358">
    <property type="entry name" value="VI_chp_5"/>
    <property type="match status" value="1"/>
</dbReference>
<organism evidence="3 4">
    <name type="scientific">Chitinimonas prasina</name>
    <dbReference type="NCBI Taxonomy" id="1434937"/>
    <lineage>
        <taxon>Bacteria</taxon>
        <taxon>Pseudomonadati</taxon>
        <taxon>Pseudomonadota</taxon>
        <taxon>Betaproteobacteria</taxon>
        <taxon>Neisseriales</taxon>
        <taxon>Chitinibacteraceae</taxon>
        <taxon>Chitinimonas</taxon>
    </lineage>
</organism>
<protein>
    <recommendedName>
        <fullName evidence="5">Type VI secretion system contractile sheath large subunit</fullName>
    </recommendedName>
</protein>
<evidence type="ECO:0000313" key="3">
    <source>
        <dbReference type="EMBL" id="GLR12870.1"/>
    </source>
</evidence>
<evidence type="ECO:0000259" key="2">
    <source>
        <dbReference type="Pfam" id="PF18945"/>
    </source>
</evidence>
<dbReference type="Proteomes" id="UP001156706">
    <property type="component" value="Unassembled WGS sequence"/>
</dbReference>
<dbReference type="Pfam" id="PF05591">
    <property type="entry name" value="T6SS_VipA"/>
    <property type="match status" value="1"/>
</dbReference>
<dbReference type="InterPro" id="IPR010269">
    <property type="entry name" value="T6SS_TssC-like"/>
</dbReference>
<dbReference type="PANTHER" id="PTHR35565:SF3">
    <property type="entry name" value="TYPE VI SECRETION SYSTEM SHEATH PROTEIN TSSC1"/>
    <property type="match status" value="1"/>
</dbReference>
<evidence type="ECO:0000313" key="4">
    <source>
        <dbReference type="Proteomes" id="UP001156706"/>
    </source>
</evidence>
<evidence type="ECO:0000259" key="1">
    <source>
        <dbReference type="Pfam" id="PF05943"/>
    </source>
</evidence>
<evidence type="ECO:0008006" key="5">
    <source>
        <dbReference type="Google" id="ProtNLM"/>
    </source>
</evidence>
<dbReference type="NCBIfam" id="TIGR03355">
    <property type="entry name" value="VI_chp_2"/>
    <property type="match status" value="1"/>
</dbReference>
<dbReference type="InterPro" id="IPR044031">
    <property type="entry name" value="TssC1_N"/>
</dbReference>
<feature type="domain" description="TssC1 N-terminal" evidence="1">
    <location>
        <begin position="249"/>
        <end position="557"/>
    </location>
</feature>
<dbReference type="EMBL" id="BSOG01000002">
    <property type="protein sequence ID" value="GLR12870.1"/>
    <property type="molecule type" value="Genomic_DNA"/>
</dbReference>
<proteinExistence type="predicted"/>
<dbReference type="InterPro" id="IPR008312">
    <property type="entry name" value="T6SS_TssB1"/>
</dbReference>
<sequence>MLGSVQDKLLRVRPPRVRITYDVETGGALEKKELPFIVGILSELNGDFLAEPLPPLKDRKLTEIDRDNFNKVMESIAPKLAIGKVPNLLPGAPADAKLSGTLSFNNMEDFTPVKVIHQVDDMRTLYEGRARIRFLQSKAEITDRLARYLDLVVADSDDGKAARAELVGLFSATAKPDDWAKVTPTGKLADLVGSSGLALDADATATLLELMGQFAVDVVARLDTLLADATARAAKKGAAPLTGSAALIDDRVAEVDHALGLQLDAIMHAENFQRLEATWRGLFYLVSRTETGAMLKLRVLNASKKDLLDDLTKAVEFDQSGLFKKIYEAEYGTYGGAPYSMLVGDYEFGRHPNDMTLLSKLAEVAAAGHAPFIAAAYAKLFDLESFENLAKPRDLQKIFESVELINWRAFRQSEDSRYVTLTLPRVLIRLPYGPDTLPCEGVNYQEDVSRDPAAAVKMPDSAKFLWGNPAFVLAERITNAFAIYGWTAAIRGVEGGGLVEGLPVYTYPSDDGDVEMICPTQVAITDRREKELNDLGFMAICHCKGSAKAAFFGGQSTNQPKLYLSDLANSNAQISAMLPYILAASRFAHYVKVIMREKVGSFLTRGNVEAFLNTWVSQYVLLDESAAQAVKAAYPLSAAKISVTEVPGSPGSYRATLFLRPHFQLEELTTSIRLVAELPA</sequence>
<dbReference type="InterPro" id="IPR044032">
    <property type="entry name" value="TssC1_C"/>
</dbReference>
<dbReference type="Pfam" id="PF18945">
    <property type="entry name" value="VipB_2"/>
    <property type="match status" value="1"/>
</dbReference>
<accession>A0ABQ5YD45</accession>